<comment type="caution">
    <text evidence="1">The sequence shown here is derived from an EMBL/GenBank/DDBJ whole genome shotgun (WGS) entry which is preliminary data.</text>
</comment>
<protein>
    <recommendedName>
        <fullName evidence="3">ABC transporter substrate-binding protein</fullName>
    </recommendedName>
</protein>
<evidence type="ECO:0000313" key="2">
    <source>
        <dbReference type="Proteomes" id="UP001501600"/>
    </source>
</evidence>
<proteinExistence type="predicted"/>
<sequence>MVNRSYFVALLVALLTVPAFPLTFAETSVDKKSVRLIAEDNQPATRVGLSAA</sequence>
<dbReference type="EMBL" id="BAABLF010000004">
    <property type="protein sequence ID" value="GAA5186657.1"/>
    <property type="molecule type" value="Genomic_DNA"/>
</dbReference>
<evidence type="ECO:0000313" key="1">
    <source>
        <dbReference type="EMBL" id="GAA5186657.1"/>
    </source>
</evidence>
<name>A0ABP9RTU3_9GAMM</name>
<keyword evidence="2" id="KW-1185">Reference proteome</keyword>
<organism evidence="1 2">
    <name type="scientific">Ferrimonas gelatinilytica</name>
    <dbReference type="NCBI Taxonomy" id="1255257"/>
    <lineage>
        <taxon>Bacteria</taxon>
        <taxon>Pseudomonadati</taxon>
        <taxon>Pseudomonadota</taxon>
        <taxon>Gammaproteobacteria</taxon>
        <taxon>Alteromonadales</taxon>
        <taxon>Ferrimonadaceae</taxon>
        <taxon>Ferrimonas</taxon>
    </lineage>
</organism>
<dbReference type="Proteomes" id="UP001501600">
    <property type="component" value="Unassembled WGS sequence"/>
</dbReference>
<reference evidence="2" key="1">
    <citation type="journal article" date="2019" name="Int. J. Syst. Evol. Microbiol.">
        <title>The Global Catalogue of Microorganisms (GCM) 10K type strain sequencing project: providing services to taxonomists for standard genome sequencing and annotation.</title>
        <authorList>
            <consortium name="The Broad Institute Genomics Platform"/>
            <consortium name="The Broad Institute Genome Sequencing Center for Infectious Disease"/>
            <person name="Wu L."/>
            <person name="Ma J."/>
        </authorList>
    </citation>
    <scope>NUCLEOTIDE SEQUENCE [LARGE SCALE GENOMIC DNA]</scope>
    <source>
        <strain evidence="2">JCM 18720</strain>
    </source>
</reference>
<gene>
    <name evidence="1" type="ORF">GCM10025772_02570</name>
</gene>
<accession>A0ABP9RTU3</accession>
<evidence type="ECO:0008006" key="3">
    <source>
        <dbReference type="Google" id="ProtNLM"/>
    </source>
</evidence>